<feature type="transmembrane region" description="Helical" evidence="5">
    <location>
        <begin position="178"/>
        <end position="199"/>
    </location>
</feature>
<name>A0A379IQK3_ECTME</name>
<dbReference type="InterPro" id="IPR049680">
    <property type="entry name" value="FLVCR1-2_SLC49-like"/>
</dbReference>
<evidence type="ECO:0000259" key="6">
    <source>
        <dbReference type="PROSITE" id="PS50850"/>
    </source>
</evidence>
<accession>A0A379IQK3</accession>
<gene>
    <name evidence="7" type="primary">dgoT</name>
    <name evidence="7" type="ORF">NCTC10899_01269</name>
</gene>
<sequence>MNDSSQSTATPLVAETTLAPGKRRWAVALLFALVLCANQTQVCFLISQQAQIQLQYGLDELTSSLSILVIPILCILLSVPSGRLIDRVGFRLGVALGSGVLALSLPLRFDDSFFSLMVGQLLIGISQPLLMNGVSRMAIEWFEEHERGTAIGVGTAGLFLGLAMGLGLPPILVAKVGIAQALLITGLFGLIPACLLWLCSARPLPIARRELATSLGLPRLLRARGMRPVLVTTLVGCALFNAMALSLEPMLTEHGLNAETLSAAGALMILGGVIGSLFIAPLAHRVGRTFIVLAACSVCAIPMLCLLYYVATPFSVLLNVTLLGLFQLPGYALLIALSEQIAGKAQAAQANSLITLAGNLGAGSGMGMVVLIHSSLGRWAYVIVVLVALAVLQTLIVTLCRSIRQL</sequence>
<dbReference type="Gene3D" id="1.20.1250.20">
    <property type="entry name" value="MFS general substrate transporter like domains"/>
    <property type="match status" value="2"/>
</dbReference>
<dbReference type="SUPFAM" id="SSF103473">
    <property type="entry name" value="MFS general substrate transporter"/>
    <property type="match status" value="1"/>
</dbReference>
<dbReference type="InterPro" id="IPR011701">
    <property type="entry name" value="MFS"/>
</dbReference>
<dbReference type="RefSeq" id="WP_115290686.1">
    <property type="nucleotide sequence ID" value="NZ_UGUU01000001.1"/>
</dbReference>
<evidence type="ECO:0000256" key="1">
    <source>
        <dbReference type="ARBA" id="ARBA00004141"/>
    </source>
</evidence>
<dbReference type="GO" id="GO:0016020">
    <property type="term" value="C:membrane"/>
    <property type="evidence" value="ECO:0007669"/>
    <property type="project" value="UniProtKB-SubCell"/>
</dbReference>
<keyword evidence="4 5" id="KW-0472">Membrane</keyword>
<feature type="transmembrane region" description="Helical" evidence="5">
    <location>
        <begin position="290"/>
        <end position="310"/>
    </location>
</feature>
<dbReference type="InterPro" id="IPR020846">
    <property type="entry name" value="MFS_dom"/>
</dbReference>
<organism evidence="7 8">
    <name type="scientific">Ectopseudomonas mendocina</name>
    <name type="common">Pseudomonas mendocina</name>
    <dbReference type="NCBI Taxonomy" id="300"/>
    <lineage>
        <taxon>Bacteria</taxon>
        <taxon>Pseudomonadati</taxon>
        <taxon>Pseudomonadota</taxon>
        <taxon>Gammaproteobacteria</taxon>
        <taxon>Pseudomonadales</taxon>
        <taxon>Pseudomonadaceae</taxon>
        <taxon>Ectopseudomonas</taxon>
    </lineage>
</organism>
<dbReference type="AlphaFoldDB" id="A0A379IQK3"/>
<feature type="transmembrane region" description="Helical" evidence="5">
    <location>
        <begin position="229"/>
        <end position="251"/>
    </location>
</feature>
<proteinExistence type="predicted"/>
<dbReference type="EMBL" id="UGUU01000001">
    <property type="protein sequence ID" value="SUD38482.1"/>
    <property type="molecule type" value="Genomic_DNA"/>
</dbReference>
<keyword evidence="3 5" id="KW-1133">Transmembrane helix</keyword>
<feature type="transmembrane region" description="Helical" evidence="5">
    <location>
        <begin position="316"/>
        <end position="338"/>
    </location>
</feature>
<feature type="transmembrane region" description="Helical" evidence="5">
    <location>
        <begin position="88"/>
        <end position="107"/>
    </location>
</feature>
<evidence type="ECO:0000256" key="2">
    <source>
        <dbReference type="ARBA" id="ARBA00022692"/>
    </source>
</evidence>
<feature type="transmembrane region" description="Helical" evidence="5">
    <location>
        <begin position="61"/>
        <end position="79"/>
    </location>
</feature>
<feature type="transmembrane region" description="Helical" evidence="5">
    <location>
        <begin position="113"/>
        <end position="130"/>
    </location>
</feature>
<dbReference type="GO" id="GO:0022857">
    <property type="term" value="F:transmembrane transporter activity"/>
    <property type="evidence" value="ECO:0007669"/>
    <property type="project" value="InterPro"/>
</dbReference>
<protein>
    <submittedName>
        <fullName evidence="7">Major facilitator superfamily protein</fullName>
    </submittedName>
</protein>
<comment type="subcellular location">
    <subcellularLocation>
        <location evidence="1">Membrane</location>
        <topology evidence="1">Multi-pass membrane protein</topology>
    </subcellularLocation>
</comment>
<feature type="domain" description="Major facilitator superfamily (MFS) profile" evidence="6">
    <location>
        <begin position="25"/>
        <end position="405"/>
    </location>
</feature>
<keyword evidence="2 5" id="KW-0812">Transmembrane</keyword>
<evidence type="ECO:0000256" key="4">
    <source>
        <dbReference type="ARBA" id="ARBA00023136"/>
    </source>
</evidence>
<feature type="transmembrane region" description="Helical" evidence="5">
    <location>
        <begin position="150"/>
        <end position="172"/>
    </location>
</feature>
<feature type="transmembrane region" description="Helical" evidence="5">
    <location>
        <begin position="263"/>
        <end position="283"/>
    </location>
</feature>
<evidence type="ECO:0000256" key="3">
    <source>
        <dbReference type="ARBA" id="ARBA00022989"/>
    </source>
</evidence>
<reference evidence="7 8" key="1">
    <citation type="submission" date="2018-06" db="EMBL/GenBank/DDBJ databases">
        <authorList>
            <consortium name="Pathogen Informatics"/>
            <person name="Doyle S."/>
        </authorList>
    </citation>
    <scope>NUCLEOTIDE SEQUENCE [LARGE SCALE GENOMIC DNA]</scope>
    <source>
        <strain evidence="7 8">NCTC10899</strain>
    </source>
</reference>
<dbReference type="PROSITE" id="PS50850">
    <property type="entry name" value="MFS"/>
    <property type="match status" value="1"/>
</dbReference>
<feature type="transmembrane region" description="Helical" evidence="5">
    <location>
        <begin position="350"/>
        <end position="373"/>
    </location>
</feature>
<dbReference type="OrthoDB" id="6899210at2"/>
<dbReference type="Pfam" id="PF07690">
    <property type="entry name" value="MFS_1"/>
    <property type="match status" value="1"/>
</dbReference>
<feature type="transmembrane region" description="Helical" evidence="5">
    <location>
        <begin position="379"/>
        <end position="400"/>
    </location>
</feature>
<evidence type="ECO:0000313" key="8">
    <source>
        <dbReference type="Proteomes" id="UP000254260"/>
    </source>
</evidence>
<dbReference type="InterPro" id="IPR036259">
    <property type="entry name" value="MFS_trans_sf"/>
</dbReference>
<evidence type="ECO:0000256" key="5">
    <source>
        <dbReference type="SAM" id="Phobius"/>
    </source>
</evidence>
<evidence type="ECO:0000313" key="7">
    <source>
        <dbReference type="EMBL" id="SUD38482.1"/>
    </source>
</evidence>
<dbReference type="Proteomes" id="UP000254260">
    <property type="component" value="Unassembled WGS sequence"/>
</dbReference>
<dbReference type="PANTHER" id="PTHR10924:SF6">
    <property type="entry name" value="SOLUTE CARRIER FAMILY 49 MEMBER A3"/>
    <property type="match status" value="1"/>
</dbReference>
<dbReference type="PANTHER" id="PTHR10924">
    <property type="entry name" value="MAJOR FACILITATOR SUPERFAMILY PROTEIN-RELATED"/>
    <property type="match status" value="1"/>
</dbReference>